<evidence type="ECO:0000256" key="5">
    <source>
        <dbReference type="SAM" id="MobiDB-lite"/>
    </source>
</evidence>
<accession>S8CXB7</accession>
<dbReference type="Gene3D" id="4.10.280.10">
    <property type="entry name" value="Helix-loop-helix DNA-binding domain"/>
    <property type="match status" value="1"/>
</dbReference>
<reference evidence="7 8" key="1">
    <citation type="journal article" date="2013" name="BMC Genomics">
        <title>The miniature genome of a carnivorous plant Genlisea aurea contains a low number of genes and short non-coding sequences.</title>
        <authorList>
            <person name="Leushkin E.V."/>
            <person name="Sutormin R.A."/>
            <person name="Nabieva E.R."/>
            <person name="Penin A.A."/>
            <person name="Kondrashov A.S."/>
            <person name="Logacheva M.D."/>
        </authorList>
    </citation>
    <scope>NUCLEOTIDE SEQUENCE [LARGE SCALE GENOMIC DNA]</scope>
</reference>
<keyword evidence="8" id="KW-1185">Reference proteome</keyword>
<dbReference type="GO" id="GO:0006351">
    <property type="term" value="P:DNA-templated transcription"/>
    <property type="evidence" value="ECO:0007669"/>
    <property type="project" value="InterPro"/>
</dbReference>
<gene>
    <name evidence="7" type="ORF">M569_03183</name>
</gene>
<keyword evidence="3" id="KW-0804">Transcription</keyword>
<feature type="compositionally biased region" description="Basic and acidic residues" evidence="5">
    <location>
        <begin position="36"/>
        <end position="50"/>
    </location>
</feature>
<dbReference type="EMBL" id="AUSU01001192">
    <property type="protein sequence ID" value="EPS71585.1"/>
    <property type="molecule type" value="Genomic_DNA"/>
</dbReference>
<protein>
    <recommendedName>
        <fullName evidence="6">BHLH domain-containing protein</fullName>
    </recommendedName>
</protein>
<organism evidence="7 8">
    <name type="scientific">Genlisea aurea</name>
    <dbReference type="NCBI Taxonomy" id="192259"/>
    <lineage>
        <taxon>Eukaryota</taxon>
        <taxon>Viridiplantae</taxon>
        <taxon>Streptophyta</taxon>
        <taxon>Embryophyta</taxon>
        <taxon>Tracheophyta</taxon>
        <taxon>Spermatophyta</taxon>
        <taxon>Magnoliopsida</taxon>
        <taxon>eudicotyledons</taxon>
        <taxon>Gunneridae</taxon>
        <taxon>Pentapetalae</taxon>
        <taxon>asterids</taxon>
        <taxon>lamiids</taxon>
        <taxon>Lamiales</taxon>
        <taxon>Lentibulariaceae</taxon>
        <taxon>Genlisea</taxon>
    </lineage>
</organism>
<feature type="region of interest" description="Disordered" evidence="5">
    <location>
        <begin position="281"/>
        <end position="300"/>
    </location>
</feature>
<dbReference type="GO" id="GO:0005634">
    <property type="term" value="C:nucleus"/>
    <property type="evidence" value="ECO:0007669"/>
    <property type="project" value="UniProtKB-SubCell"/>
</dbReference>
<comment type="caution">
    <text evidence="7">The sequence shown here is derived from an EMBL/GenBank/DDBJ whole genome shotgun (WGS) entry which is preliminary data.</text>
</comment>
<keyword evidence="2" id="KW-0805">Transcription regulation</keyword>
<dbReference type="GO" id="GO:0003700">
    <property type="term" value="F:DNA-binding transcription factor activity"/>
    <property type="evidence" value="ECO:0007669"/>
    <property type="project" value="InterPro"/>
</dbReference>
<feature type="compositionally biased region" description="Basic residues" evidence="5">
    <location>
        <begin position="290"/>
        <end position="300"/>
    </location>
</feature>
<proteinExistence type="predicted"/>
<evidence type="ECO:0000256" key="4">
    <source>
        <dbReference type="ARBA" id="ARBA00023242"/>
    </source>
</evidence>
<evidence type="ECO:0000256" key="1">
    <source>
        <dbReference type="ARBA" id="ARBA00004123"/>
    </source>
</evidence>
<dbReference type="InterPro" id="IPR036638">
    <property type="entry name" value="HLH_DNA-bd_sf"/>
</dbReference>
<evidence type="ECO:0000256" key="2">
    <source>
        <dbReference type="ARBA" id="ARBA00023015"/>
    </source>
</evidence>
<dbReference type="InterPro" id="IPR011598">
    <property type="entry name" value="bHLH_dom"/>
</dbReference>
<dbReference type="Proteomes" id="UP000015453">
    <property type="component" value="Unassembled WGS sequence"/>
</dbReference>
<evidence type="ECO:0000256" key="3">
    <source>
        <dbReference type="ARBA" id="ARBA00023163"/>
    </source>
</evidence>
<dbReference type="CDD" id="cd11453">
    <property type="entry name" value="bHLH_AtBIM_like"/>
    <property type="match status" value="1"/>
</dbReference>
<sequence length="300" mass="33214">MVRATSLLEDEEAHYSSSPTDCRRADPKVNNVTRSKHSETEQRRRSKINERQASLSPFPAPKRDKASFLLEVIQYIQFLQEKLHVYEGSCQGWSPEPSKLLPWKINSGAPVESFADQSHLDRNSMGPEDNAILNPSLLNDAHDSVDADLTGATLYNVPDGQQIPTNTLPLNMHLFGDLSSQHHEGGLVGSEHVTHQSQSHDLLMRAREQDCSAPDYPINGEELITDSGEAASISNNCSQRLLSSLVKALQSSGVDLSQSSISVQLDIGKQGHGNVCDVDYASPTNEEFRHPRKKYRSDQT</sequence>
<feature type="domain" description="BHLH" evidence="6">
    <location>
        <begin position="34"/>
        <end position="80"/>
    </location>
</feature>
<comment type="subcellular location">
    <subcellularLocation>
        <location evidence="1">Nucleus</location>
    </subcellularLocation>
</comment>
<evidence type="ECO:0000313" key="7">
    <source>
        <dbReference type="EMBL" id="EPS71585.1"/>
    </source>
</evidence>
<dbReference type="GO" id="GO:0046983">
    <property type="term" value="F:protein dimerization activity"/>
    <property type="evidence" value="ECO:0007669"/>
    <property type="project" value="InterPro"/>
</dbReference>
<evidence type="ECO:0000313" key="8">
    <source>
        <dbReference type="Proteomes" id="UP000015453"/>
    </source>
</evidence>
<dbReference type="OrthoDB" id="690068at2759"/>
<dbReference type="SUPFAM" id="SSF47459">
    <property type="entry name" value="HLH, helix-loop-helix DNA-binding domain"/>
    <property type="match status" value="1"/>
</dbReference>
<dbReference type="InterPro" id="IPR044295">
    <property type="entry name" value="BIM1/2/3"/>
</dbReference>
<feature type="region of interest" description="Disordered" evidence="5">
    <location>
        <begin position="1"/>
        <end position="60"/>
    </location>
</feature>
<dbReference type="PANTHER" id="PTHR46412">
    <property type="entry name" value="BES1-INTERACTING MYC-LIKE PROTEIN"/>
    <property type="match status" value="1"/>
</dbReference>
<keyword evidence="4" id="KW-0539">Nucleus</keyword>
<evidence type="ECO:0000259" key="6">
    <source>
        <dbReference type="Pfam" id="PF00010"/>
    </source>
</evidence>
<name>S8CXB7_9LAMI</name>
<dbReference type="Pfam" id="PF00010">
    <property type="entry name" value="HLH"/>
    <property type="match status" value="1"/>
</dbReference>
<dbReference type="AlphaFoldDB" id="S8CXB7"/>
<dbReference type="PANTHER" id="PTHR46412:SF9">
    <property type="entry name" value="TRANSCRIPTION FACTOR BIM3"/>
    <property type="match status" value="1"/>
</dbReference>